<comment type="similarity">
    <text evidence="1">Belongs to the bacterial ribosomal protein bS6 family.</text>
</comment>
<dbReference type="InParanoid" id="D8RV12"/>
<dbReference type="KEGG" id="smo:SELMODRAFT_58368"/>
<dbReference type="GO" id="GO:0006412">
    <property type="term" value="P:translation"/>
    <property type="evidence" value="ECO:0007669"/>
    <property type="project" value="InterPro"/>
</dbReference>
<evidence type="ECO:0000256" key="1">
    <source>
        <dbReference type="ARBA" id="ARBA00009512"/>
    </source>
</evidence>
<keyword evidence="4" id="KW-1185">Reference proteome</keyword>
<proteinExistence type="inferred from homology"/>
<evidence type="ECO:0000313" key="4">
    <source>
        <dbReference type="Proteomes" id="UP000001514"/>
    </source>
</evidence>
<dbReference type="Pfam" id="PF01250">
    <property type="entry name" value="Ribosomal_S6"/>
    <property type="match status" value="1"/>
</dbReference>
<dbReference type="GO" id="GO:0003735">
    <property type="term" value="F:structural constituent of ribosome"/>
    <property type="evidence" value="ECO:0000318"/>
    <property type="project" value="GO_Central"/>
</dbReference>
<dbReference type="OMA" id="NTYVDGI"/>
<evidence type="ECO:0000313" key="3">
    <source>
        <dbReference type="EMBL" id="EFJ23879.1"/>
    </source>
</evidence>
<dbReference type="InterPro" id="IPR014717">
    <property type="entry name" value="Transl_elong_EF1B/ribsomal_bS6"/>
</dbReference>
<dbReference type="SUPFAM" id="SSF54995">
    <property type="entry name" value="Ribosomal protein S6"/>
    <property type="match status" value="1"/>
</dbReference>
<gene>
    <name evidence="2" type="ORF">SELMODRAFT_48625</name>
    <name evidence="3" type="ORF">SELMODRAFT_58368</name>
</gene>
<protein>
    <recommendedName>
        <fullName evidence="5">Ribosomal protein S6</fullName>
    </recommendedName>
</protein>
<dbReference type="NCBIfam" id="TIGR00166">
    <property type="entry name" value="S6"/>
    <property type="match status" value="1"/>
</dbReference>
<dbReference type="KEGG" id="smo:SELMODRAFT_48625"/>
<dbReference type="EMBL" id="GL377657">
    <property type="protein sequence ID" value="EFJ10013.1"/>
    <property type="molecule type" value="Genomic_DNA"/>
</dbReference>
<dbReference type="Gene3D" id="3.30.70.60">
    <property type="match status" value="1"/>
</dbReference>
<dbReference type="Gramene" id="EFJ23879">
    <property type="protein sequence ID" value="EFJ23879"/>
    <property type="gene ID" value="SELMODRAFT_58368"/>
</dbReference>
<dbReference type="InterPro" id="IPR035980">
    <property type="entry name" value="Ribosomal_bS6_sf"/>
</dbReference>
<dbReference type="PANTHER" id="PTHR21011:SF16">
    <property type="entry name" value="SMALL RIBOSOMAL SUBUNIT PROTEIN BS6C ALPHA"/>
    <property type="match status" value="1"/>
</dbReference>
<dbReference type="InterPro" id="IPR000529">
    <property type="entry name" value="Ribosomal_bS6"/>
</dbReference>
<reference evidence="3 4" key="1">
    <citation type="journal article" date="2011" name="Science">
        <title>The Selaginella genome identifies genetic changes associated with the evolution of vascular plants.</title>
        <authorList>
            <person name="Banks J.A."/>
            <person name="Nishiyama T."/>
            <person name="Hasebe M."/>
            <person name="Bowman J.L."/>
            <person name="Gribskov M."/>
            <person name="dePamphilis C."/>
            <person name="Albert V.A."/>
            <person name="Aono N."/>
            <person name="Aoyama T."/>
            <person name="Ambrose B.A."/>
            <person name="Ashton N.W."/>
            <person name="Axtell M.J."/>
            <person name="Barker E."/>
            <person name="Barker M.S."/>
            <person name="Bennetzen J.L."/>
            <person name="Bonawitz N.D."/>
            <person name="Chapple C."/>
            <person name="Cheng C."/>
            <person name="Correa L.G."/>
            <person name="Dacre M."/>
            <person name="DeBarry J."/>
            <person name="Dreyer I."/>
            <person name="Elias M."/>
            <person name="Engstrom E.M."/>
            <person name="Estelle M."/>
            <person name="Feng L."/>
            <person name="Finet C."/>
            <person name="Floyd S.K."/>
            <person name="Frommer W.B."/>
            <person name="Fujita T."/>
            <person name="Gramzow L."/>
            <person name="Gutensohn M."/>
            <person name="Harholt J."/>
            <person name="Hattori M."/>
            <person name="Heyl A."/>
            <person name="Hirai T."/>
            <person name="Hiwatashi Y."/>
            <person name="Ishikawa M."/>
            <person name="Iwata M."/>
            <person name="Karol K.G."/>
            <person name="Koehler B."/>
            <person name="Kolukisaoglu U."/>
            <person name="Kubo M."/>
            <person name="Kurata T."/>
            <person name="Lalonde S."/>
            <person name="Li K."/>
            <person name="Li Y."/>
            <person name="Litt A."/>
            <person name="Lyons E."/>
            <person name="Manning G."/>
            <person name="Maruyama T."/>
            <person name="Michael T.P."/>
            <person name="Mikami K."/>
            <person name="Miyazaki S."/>
            <person name="Morinaga S."/>
            <person name="Murata T."/>
            <person name="Mueller-Roeber B."/>
            <person name="Nelson D.R."/>
            <person name="Obara M."/>
            <person name="Oguri Y."/>
            <person name="Olmstead R.G."/>
            <person name="Onodera N."/>
            <person name="Petersen B.L."/>
            <person name="Pils B."/>
            <person name="Prigge M."/>
            <person name="Rensing S.A."/>
            <person name="Riano-Pachon D.M."/>
            <person name="Roberts A.W."/>
            <person name="Sato Y."/>
            <person name="Scheller H.V."/>
            <person name="Schulz B."/>
            <person name="Schulz C."/>
            <person name="Shakirov E.V."/>
            <person name="Shibagaki N."/>
            <person name="Shinohara N."/>
            <person name="Shippen D.E."/>
            <person name="Soerensen I."/>
            <person name="Sotooka R."/>
            <person name="Sugimoto N."/>
            <person name="Sugita M."/>
            <person name="Sumikawa N."/>
            <person name="Tanurdzic M."/>
            <person name="Theissen G."/>
            <person name="Ulvskov P."/>
            <person name="Wakazuki S."/>
            <person name="Weng J.K."/>
            <person name="Willats W.W."/>
            <person name="Wipf D."/>
            <person name="Wolf P.G."/>
            <person name="Yang L."/>
            <person name="Zimmer A.D."/>
            <person name="Zhu Q."/>
            <person name="Mitros T."/>
            <person name="Hellsten U."/>
            <person name="Loque D."/>
            <person name="Otillar R."/>
            <person name="Salamov A."/>
            <person name="Schmutz J."/>
            <person name="Shapiro H."/>
            <person name="Lindquist E."/>
            <person name="Lucas S."/>
            <person name="Rokhsar D."/>
            <person name="Grigoriev I.V."/>
        </authorList>
    </citation>
    <scope>NUCLEOTIDE SEQUENCE [LARGE SCALE GENOMIC DNA]</scope>
</reference>
<sequence>KPRVVYPKGFTRYETMAVLRPDITEEQRLALSQRYEEMIIAGGGMDVEIFNRGIMPLAYGILKKNTRGEKNTYVDGIFYMFTFATKPGSVKELQRKLETDDDIIRVTTFKIK</sequence>
<dbReference type="Gramene" id="EFJ10013">
    <property type="protein sequence ID" value="EFJ10013"/>
    <property type="gene ID" value="SELMODRAFT_48625"/>
</dbReference>
<dbReference type="eggNOG" id="ENOG502RXHX">
    <property type="taxonomic scope" value="Eukaryota"/>
</dbReference>
<accession>D8RV12</accession>
<dbReference type="AlphaFoldDB" id="D8RV12"/>
<dbReference type="GO" id="GO:0070181">
    <property type="term" value="F:small ribosomal subunit rRNA binding"/>
    <property type="evidence" value="ECO:0000318"/>
    <property type="project" value="GO_Central"/>
</dbReference>
<dbReference type="STRING" id="88036.D8RV12"/>
<name>D8RV12_SELML</name>
<dbReference type="OrthoDB" id="2014413at2759"/>
<dbReference type="FunCoup" id="D8RV12">
    <property type="interactions" value="1174"/>
</dbReference>
<feature type="non-terminal residue" evidence="3">
    <location>
        <position position="112"/>
    </location>
</feature>
<dbReference type="GO" id="GO:0005840">
    <property type="term" value="C:ribosome"/>
    <property type="evidence" value="ECO:0007669"/>
    <property type="project" value="InterPro"/>
</dbReference>
<dbReference type="EMBL" id="GL377591">
    <property type="protein sequence ID" value="EFJ23879.1"/>
    <property type="molecule type" value="Genomic_DNA"/>
</dbReference>
<organism evidence="4">
    <name type="scientific">Selaginella moellendorffii</name>
    <name type="common">Spikemoss</name>
    <dbReference type="NCBI Taxonomy" id="88036"/>
    <lineage>
        <taxon>Eukaryota</taxon>
        <taxon>Viridiplantae</taxon>
        <taxon>Streptophyta</taxon>
        <taxon>Embryophyta</taxon>
        <taxon>Tracheophyta</taxon>
        <taxon>Lycopodiopsida</taxon>
        <taxon>Selaginellales</taxon>
        <taxon>Selaginellaceae</taxon>
        <taxon>Selaginella</taxon>
    </lineage>
</organism>
<dbReference type="HOGENOM" id="CLU_184072_0_0_1"/>
<evidence type="ECO:0000313" key="2">
    <source>
        <dbReference type="EMBL" id="EFJ10013.1"/>
    </source>
</evidence>
<dbReference type="PANTHER" id="PTHR21011">
    <property type="entry name" value="MITOCHONDRIAL 28S RIBOSOMAL PROTEIN S6"/>
    <property type="match status" value="1"/>
</dbReference>
<feature type="non-terminal residue" evidence="3">
    <location>
        <position position="1"/>
    </location>
</feature>
<dbReference type="Proteomes" id="UP000001514">
    <property type="component" value="Unassembled WGS sequence"/>
</dbReference>
<evidence type="ECO:0008006" key="5">
    <source>
        <dbReference type="Google" id="ProtNLM"/>
    </source>
</evidence>